<accession>X0Z3P4</accession>
<evidence type="ECO:0000313" key="1">
    <source>
        <dbReference type="EMBL" id="GAG63629.1"/>
    </source>
</evidence>
<protein>
    <submittedName>
        <fullName evidence="1">Uncharacterized protein</fullName>
    </submittedName>
</protein>
<proteinExistence type="predicted"/>
<organism evidence="1">
    <name type="scientific">marine sediment metagenome</name>
    <dbReference type="NCBI Taxonomy" id="412755"/>
    <lineage>
        <taxon>unclassified sequences</taxon>
        <taxon>metagenomes</taxon>
        <taxon>ecological metagenomes</taxon>
    </lineage>
</organism>
<dbReference type="AlphaFoldDB" id="X0Z3P4"/>
<comment type="caution">
    <text evidence="1">The sequence shown here is derived from an EMBL/GenBank/DDBJ whole genome shotgun (WGS) entry which is preliminary data.</text>
</comment>
<dbReference type="EMBL" id="BART01009144">
    <property type="protein sequence ID" value="GAG63629.1"/>
    <property type="molecule type" value="Genomic_DNA"/>
</dbReference>
<sequence>MEEERIVTINNKQLLCQFCGSTEFKKVNTKLNEKWRSSFGGEMFSPEGIDYMCKNSDY</sequence>
<name>X0Z3P4_9ZZZZ</name>
<gene>
    <name evidence="1" type="ORF">S01H4_20352</name>
</gene>
<reference evidence="1" key="1">
    <citation type="journal article" date="2014" name="Front. Microbiol.">
        <title>High frequency of phylogenetically diverse reductive dehalogenase-homologous genes in deep subseafloor sedimentary metagenomes.</title>
        <authorList>
            <person name="Kawai M."/>
            <person name="Futagami T."/>
            <person name="Toyoda A."/>
            <person name="Takaki Y."/>
            <person name="Nishi S."/>
            <person name="Hori S."/>
            <person name="Arai W."/>
            <person name="Tsubouchi T."/>
            <person name="Morono Y."/>
            <person name="Uchiyama I."/>
            <person name="Ito T."/>
            <person name="Fujiyama A."/>
            <person name="Inagaki F."/>
            <person name="Takami H."/>
        </authorList>
    </citation>
    <scope>NUCLEOTIDE SEQUENCE</scope>
    <source>
        <strain evidence="1">Expedition CK06-06</strain>
    </source>
</reference>